<dbReference type="GO" id="GO:0030992">
    <property type="term" value="C:intraciliary transport particle B"/>
    <property type="evidence" value="ECO:0007669"/>
    <property type="project" value="InterPro"/>
</dbReference>
<dbReference type="STRING" id="27835.A0A0N4XL88"/>
<reference evidence="2 3" key="2">
    <citation type="submission" date="2018-11" db="EMBL/GenBank/DDBJ databases">
        <authorList>
            <consortium name="Pathogen Informatics"/>
        </authorList>
    </citation>
    <scope>NUCLEOTIDE SEQUENCE [LARGE SCALE GENOMIC DNA]</scope>
</reference>
<dbReference type="GO" id="GO:0035735">
    <property type="term" value="P:intraciliary transport involved in cilium assembly"/>
    <property type="evidence" value="ECO:0007669"/>
    <property type="project" value="TreeGrafter"/>
</dbReference>
<dbReference type="WBParaSite" id="NBR_0000329001-mRNA-1">
    <property type="protein sequence ID" value="NBR_0000329001-mRNA-1"/>
    <property type="gene ID" value="NBR_0000329001"/>
</dbReference>
<dbReference type="PANTHER" id="PTHR31432">
    <property type="entry name" value="INTRAFLAGELLAR TRANSPORT PROTEIN 74 HOMOLOG"/>
    <property type="match status" value="1"/>
</dbReference>
<evidence type="ECO:0000313" key="2">
    <source>
        <dbReference type="EMBL" id="VDL66880.1"/>
    </source>
</evidence>
<reference evidence="4" key="1">
    <citation type="submission" date="2017-02" db="UniProtKB">
        <authorList>
            <consortium name="WormBaseParasite"/>
        </authorList>
    </citation>
    <scope>IDENTIFICATION</scope>
</reference>
<dbReference type="InterPro" id="IPR029602">
    <property type="entry name" value="IFT74"/>
</dbReference>
<proteinExistence type="predicted"/>
<dbReference type="GO" id="GO:0005929">
    <property type="term" value="C:cilium"/>
    <property type="evidence" value="ECO:0007669"/>
    <property type="project" value="TreeGrafter"/>
</dbReference>
<dbReference type="GO" id="GO:0048487">
    <property type="term" value="F:beta-tubulin binding"/>
    <property type="evidence" value="ECO:0007669"/>
    <property type="project" value="InterPro"/>
</dbReference>
<evidence type="ECO:0000313" key="3">
    <source>
        <dbReference type="Proteomes" id="UP000271162"/>
    </source>
</evidence>
<evidence type="ECO:0000256" key="1">
    <source>
        <dbReference type="SAM" id="MobiDB-lite"/>
    </source>
</evidence>
<organism evidence="4">
    <name type="scientific">Nippostrongylus brasiliensis</name>
    <name type="common">Rat hookworm</name>
    <dbReference type="NCBI Taxonomy" id="27835"/>
    <lineage>
        <taxon>Eukaryota</taxon>
        <taxon>Metazoa</taxon>
        <taxon>Ecdysozoa</taxon>
        <taxon>Nematoda</taxon>
        <taxon>Chromadorea</taxon>
        <taxon>Rhabditida</taxon>
        <taxon>Rhabditina</taxon>
        <taxon>Rhabditomorpha</taxon>
        <taxon>Strongyloidea</taxon>
        <taxon>Heligmosomidae</taxon>
        <taxon>Nippostrongylus</taxon>
    </lineage>
</organism>
<feature type="region of interest" description="Disordered" evidence="1">
    <location>
        <begin position="1"/>
        <end position="28"/>
    </location>
</feature>
<evidence type="ECO:0000313" key="4">
    <source>
        <dbReference type="WBParaSite" id="NBR_0000329001-mRNA-1"/>
    </source>
</evidence>
<dbReference type="AlphaFoldDB" id="A0A0N4XL88"/>
<gene>
    <name evidence="2" type="ORF">NBR_LOCUS3291</name>
</gene>
<protein>
    <submittedName>
        <fullName evidence="4">Intraflagellar transport protein 74 homolog (inferred by orthology to a human protein)</fullName>
    </submittedName>
</protein>
<accession>A0A0N4XL88</accession>
<dbReference type="EMBL" id="UYSL01004780">
    <property type="protein sequence ID" value="VDL66880.1"/>
    <property type="molecule type" value="Genomic_DNA"/>
</dbReference>
<keyword evidence="3" id="KW-1185">Reference proteome</keyword>
<dbReference type="Proteomes" id="UP000271162">
    <property type="component" value="Unassembled WGS sequence"/>
</dbReference>
<sequence>MARPPTAINPPHRPVTQQGLSGGRAVSRLGTRQVHDKSYFMGLLRSKINQITTETAHLEDVYQKGLRDRMELEAYEQRAKSSAMEVKELQRKLFNYNLLIDRMHTNHEVGDLEIEAKRAKESADEVCELRTALLHPLWTEKAGKNRFKAAFSDNFLMIQLFVKLGLHLSSAARALSIHIHFSKFVKLVDLLIPRFLDPVTASVPRLVTHHRLSSAFSSPPINMRRSLH</sequence>
<name>A0A0N4XL88_NIPBR</name>
<dbReference type="PANTHER" id="PTHR31432:SF0">
    <property type="entry name" value="INTRAFLAGELLAR TRANSPORT PROTEIN 74 HOMOLOG"/>
    <property type="match status" value="1"/>
</dbReference>